<proteinExistence type="predicted"/>
<evidence type="ECO:0000259" key="3">
    <source>
        <dbReference type="SMART" id="SM00228"/>
    </source>
</evidence>
<evidence type="ECO:0000256" key="1">
    <source>
        <dbReference type="SAM" id="MobiDB-lite"/>
    </source>
</evidence>
<dbReference type="SMART" id="SM00228">
    <property type="entry name" value="PDZ"/>
    <property type="match status" value="1"/>
</dbReference>
<evidence type="ECO:0000313" key="4">
    <source>
        <dbReference type="EMBL" id="KAG5180855.1"/>
    </source>
</evidence>
<dbReference type="Gene3D" id="2.30.42.10">
    <property type="match status" value="1"/>
</dbReference>
<dbReference type="Proteomes" id="UP000664859">
    <property type="component" value="Unassembled WGS sequence"/>
</dbReference>
<name>A0A835YSY0_9STRA</name>
<feature type="signal peptide" evidence="2">
    <location>
        <begin position="1"/>
        <end position="22"/>
    </location>
</feature>
<dbReference type="SUPFAM" id="SSF50156">
    <property type="entry name" value="PDZ domain-like"/>
    <property type="match status" value="1"/>
</dbReference>
<gene>
    <name evidence="4" type="ORF">JKP88DRAFT_222872</name>
</gene>
<organism evidence="4 5">
    <name type="scientific">Tribonema minus</name>
    <dbReference type="NCBI Taxonomy" id="303371"/>
    <lineage>
        <taxon>Eukaryota</taxon>
        <taxon>Sar</taxon>
        <taxon>Stramenopiles</taxon>
        <taxon>Ochrophyta</taxon>
        <taxon>PX clade</taxon>
        <taxon>Xanthophyceae</taxon>
        <taxon>Tribonematales</taxon>
        <taxon>Tribonemataceae</taxon>
        <taxon>Tribonema</taxon>
    </lineage>
</organism>
<accession>A0A835YSY0</accession>
<keyword evidence="5" id="KW-1185">Reference proteome</keyword>
<dbReference type="AlphaFoldDB" id="A0A835YSY0"/>
<evidence type="ECO:0000313" key="5">
    <source>
        <dbReference type="Proteomes" id="UP000664859"/>
    </source>
</evidence>
<dbReference type="InterPro" id="IPR036034">
    <property type="entry name" value="PDZ_sf"/>
</dbReference>
<dbReference type="CDD" id="cd00136">
    <property type="entry name" value="PDZ_canonical"/>
    <property type="match status" value="1"/>
</dbReference>
<sequence length="136" mass="14686">MKLLWFLPAVGVGAWVSLPLHGTVPSRRLTSAVEDTAAAPAEPEEAQEAGSTRSFEISLPKPIGLFLEEIPGQPTGVVVVDMLEDGSAHACGAISEGMQLLSIYGEDCRTLNFDEVMDLINTFDEDSLTFEFSRTQ</sequence>
<evidence type="ECO:0000256" key="2">
    <source>
        <dbReference type="SAM" id="SignalP"/>
    </source>
</evidence>
<protein>
    <recommendedName>
        <fullName evidence="3">PDZ domain-containing protein</fullName>
    </recommendedName>
</protein>
<feature type="chain" id="PRO_5032347398" description="PDZ domain-containing protein" evidence="2">
    <location>
        <begin position="23"/>
        <end position="136"/>
    </location>
</feature>
<dbReference type="InterPro" id="IPR001478">
    <property type="entry name" value="PDZ"/>
</dbReference>
<feature type="domain" description="PDZ" evidence="3">
    <location>
        <begin position="61"/>
        <end position="136"/>
    </location>
</feature>
<dbReference type="EMBL" id="JAFCMP010000357">
    <property type="protein sequence ID" value="KAG5180855.1"/>
    <property type="molecule type" value="Genomic_DNA"/>
</dbReference>
<comment type="caution">
    <text evidence="4">The sequence shown here is derived from an EMBL/GenBank/DDBJ whole genome shotgun (WGS) entry which is preliminary data.</text>
</comment>
<feature type="region of interest" description="Disordered" evidence="1">
    <location>
        <begin position="31"/>
        <end position="53"/>
    </location>
</feature>
<keyword evidence="2" id="KW-0732">Signal</keyword>
<reference evidence="4" key="1">
    <citation type="submission" date="2021-02" db="EMBL/GenBank/DDBJ databases">
        <title>First Annotated Genome of the Yellow-green Alga Tribonema minus.</title>
        <authorList>
            <person name="Mahan K.M."/>
        </authorList>
    </citation>
    <scope>NUCLEOTIDE SEQUENCE</scope>
    <source>
        <strain evidence="4">UTEX B ZZ1240</strain>
    </source>
</reference>